<evidence type="ECO:0008006" key="8">
    <source>
        <dbReference type="Google" id="ProtNLM"/>
    </source>
</evidence>
<dbReference type="Pfam" id="PF25881">
    <property type="entry name" value="HH_YBHG"/>
    <property type="match status" value="1"/>
</dbReference>
<dbReference type="AlphaFoldDB" id="A0A7I8DBR8"/>
<evidence type="ECO:0000256" key="2">
    <source>
        <dbReference type="ARBA" id="ARBA00023054"/>
    </source>
</evidence>
<dbReference type="Gene3D" id="2.40.30.170">
    <property type="match status" value="1"/>
</dbReference>
<dbReference type="Pfam" id="PF25954">
    <property type="entry name" value="Beta-barrel_RND_2"/>
    <property type="match status" value="1"/>
</dbReference>
<evidence type="ECO:0000256" key="1">
    <source>
        <dbReference type="ARBA" id="ARBA00004196"/>
    </source>
</evidence>
<feature type="domain" description="YbhG-like alpha-helical hairpin" evidence="4">
    <location>
        <begin position="58"/>
        <end position="186"/>
    </location>
</feature>
<dbReference type="Gene3D" id="2.40.50.100">
    <property type="match status" value="1"/>
</dbReference>
<dbReference type="InterPro" id="IPR058792">
    <property type="entry name" value="Beta-barrel_RND_2"/>
</dbReference>
<reference evidence="6 7" key="1">
    <citation type="submission" date="2020-08" db="EMBL/GenBank/DDBJ databases">
        <title>Complete Genome Sequence of Effusibacillus dendaii Strain skT53, Isolated from Farmland soil.</title>
        <authorList>
            <person name="Konishi T."/>
            <person name="Kawasaki H."/>
        </authorList>
    </citation>
    <scope>NUCLEOTIDE SEQUENCE [LARGE SCALE GENOMIC DNA]</scope>
    <source>
        <strain evidence="7">skT53</strain>
    </source>
</reference>
<evidence type="ECO:0000259" key="4">
    <source>
        <dbReference type="Pfam" id="PF25881"/>
    </source>
</evidence>
<evidence type="ECO:0000256" key="3">
    <source>
        <dbReference type="SAM" id="Coils"/>
    </source>
</evidence>
<proteinExistence type="predicted"/>
<dbReference type="InterPro" id="IPR050465">
    <property type="entry name" value="UPF0194_transport"/>
</dbReference>
<protein>
    <recommendedName>
        <fullName evidence="8">RND efflux pump membrane fusion protein barrel-sandwich domain-containing protein</fullName>
    </recommendedName>
</protein>
<keyword evidence="7" id="KW-1185">Reference proteome</keyword>
<dbReference type="GO" id="GO:0015562">
    <property type="term" value="F:efflux transmembrane transporter activity"/>
    <property type="evidence" value="ECO:0007669"/>
    <property type="project" value="InterPro"/>
</dbReference>
<dbReference type="GO" id="GO:0030313">
    <property type="term" value="C:cell envelope"/>
    <property type="evidence" value="ECO:0007669"/>
    <property type="project" value="UniProtKB-SubCell"/>
</dbReference>
<feature type="coiled-coil region" evidence="3">
    <location>
        <begin position="67"/>
        <end position="191"/>
    </location>
</feature>
<evidence type="ECO:0000313" key="7">
    <source>
        <dbReference type="Proteomes" id="UP000593802"/>
    </source>
</evidence>
<evidence type="ECO:0000259" key="5">
    <source>
        <dbReference type="Pfam" id="PF25954"/>
    </source>
</evidence>
<accession>A0A7I8DBR8</accession>
<feature type="domain" description="CusB-like beta-barrel" evidence="5">
    <location>
        <begin position="228"/>
        <end position="300"/>
    </location>
</feature>
<dbReference type="Gene3D" id="1.10.287.470">
    <property type="entry name" value="Helix hairpin bin"/>
    <property type="match status" value="2"/>
</dbReference>
<dbReference type="SUPFAM" id="SSF111369">
    <property type="entry name" value="HlyD-like secretion proteins"/>
    <property type="match status" value="3"/>
</dbReference>
<dbReference type="KEGG" id="eff:skT53_25300"/>
<dbReference type="PANTHER" id="PTHR32347">
    <property type="entry name" value="EFFLUX SYSTEM COMPONENT YKNX-RELATED"/>
    <property type="match status" value="1"/>
</dbReference>
<dbReference type="EMBL" id="AP023366">
    <property type="protein sequence ID" value="BCJ87545.1"/>
    <property type="molecule type" value="Genomic_DNA"/>
</dbReference>
<dbReference type="Proteomes" id="UP000593802">
    <property type="component" value="Chromosome"/>
</dbReference>
<dbReference type="InterPro" id="IPR059052">
    <property type="entry name" value="HH_YbhG-like"/>
</dbReference>
<sequence>MQLVTVKRGDVTETVTASGTVQAAKQVSLNFSGSGGEITAINVKVGDHVKAGQVLATLDDSTAKTQVKNAEANLAAEQAHLDEATQGSTPDEIAVQQANVDKAKVELDAAKNTYNIQKNLYASGAVSKSDLDQAKNSLDQAQASYDSAVAQLNQTKAPPKSATVQAAQAAVAQAQTQLQQQQIALDKLSLKAPMDGVITQVNGDVGEIPSNNPFMVMDDSDSGNLEVMAQISQSDIGKIQPGMNATFTTNAYSDKTFNGTVKLVYPEGTTTSSVTTYKVLLTVDNKEGLLKSGMTVNVTIDVGTHKNVLYVPAAALKD</sequence>
<evidence type="ECO:0000313" key="6">
    <source>
        <dbReference type="EMBL" id="BCJ87545.1"/>
    </source>
</evidence>
<keyword evidence="2 3" id="KW-0175">Coiled coil</keyword>
<name>A0A7I8DBR8_9BACL</name>
<organism evidence="6 7">
    <name type="scientific">Effusibacillus dendaii</name>
    <dbReference type="NCBI Taxonomy" id="2743772"/>
    <lineage>
        <taxon>Bacteria</taxon>
        <taxon>Bacillati</taxon>
        <taxon>Bacillota</taxon>
        <taxon>Bacilli</taxon>
        <taxon>Bacillales</taxon>
        <taxon>Alicyclobacillaceae</taxon>
        <taxon>Effusibacillus</taxon>
    </lineage>
</organism>
<gene>
    <name evidence="6" type="ORF">skT53_25300</name>
</gene>
<comment type="subcellular location">
    <subcellularLocation>
        <location evidence="1">Cell envelope</location>
    </subcellularLocation>
</comment>